<name>A0ABQ5CTE7_9ASTR</name>
<organism evidence="1 2">
    <name type="scientific">Tanacetum coccineum</name>
    <dbReference type="NCBI Taxonomy" id="301880"/>
    <lineage>
        <taxon>Eukaryota</taxon>
        <taxon>Viridiplantae</taxon>
        <taxon>Streptophyta</taxon>
        <taxon>Embryophyta</taxon>
        <taxon>Tracheophyta</taxon>
        <taxon>Spermatophyta</taxon>
        <taxon>Magnoliopsida</taxon>
        <taxon>eudicotyledons</taxon>
        <taxon>Gunneridae</taxon>
        <taxon>Pentapetalae</taxon>
        <taxon>asterids</taxon>
        <taxon>campanulids</taxon>
        <taxon>Asterales</taxon>
        <taxon>Asteraceae</taxon>
        <taxon>Asteroideae</taxon>
        <taxon>Anthemideae</taxon>
        <taxon>Anthemidinae</taxon>
        <taxon>Tanacetum</taxon>
    </lineage>
</organism>
<evidence type="ECO:0000313" key="1">
    <source>
        <dbReference type="EMBL" id="GJT29203.1"/>
    </source>
</evidence>
<evidence type="ECO:0000313" key="2">
    <source>
        <dbReference type="Proteomes" id="UP001151760"/>
    </source>
</evidence>
<comment type="caution">
    <text evidence="1">The sequence shown here is derived from an EMBL/GenBank/DDBJ whole genome shotgun (WGS) entry which is preliminary data.</text>
</comment>
<sequence length="246" mass="28124">MNLETDSSQKAQPITIIYPEPIIRQREGKGIATEEQAEDHRKLVKASSIVRLDPDALVLVPYTINGKLFNLAVEQNQAHLDKEDQIKKIEEVARLLVKNKPEVIKVVREEAKKLGIHPKEAITAKAGKKFKKAQDAEHEVLKKNMLRRSENLLNSRSTNMRTTFYKGTDGRNFNVHNPFAFGEFGISELDELREIIPRKKNIVVKDLMNSLSRRYERIKKIPEELRIPSALPAPILEQASSKSLRM</sequence>
<keyword evidence="2" id="KW-1185">Reference proteome</keyword>
<dbReference type="Proteomes" id="UP001151760">
    <property type="component" value="Unassembled WGS sequence"/>
</dbReference>
<dbReference type="EMBL" id="BQNB010014524">
    <property type="protein sequence ID" value="GJT29203.1"/>
    <property type="molecule type" value="Genomic_DNA"/>
</dbReference>
<gene>
    <name evidence="1" type="ORF">Tco_0909478</name>
</gene>
<reference evidence="1" key="2">
    <citation type="submission" date="2022-01" db="EMBL/GenBank/DDBJ databases">
        <authorList>
            <person name="Yamashiro T."/>
            <person name="Shiraishi A."/>
            <person name="Satake H."/>
            <person name="Nakayama K."/>
        </authorList>
    </citation>
    <scope>NUCLEOTIDE SEQUENCE</scope>
</reference>
<reference evidence="1" key="1">
    <citation type="journal article" date="2022" name="Int. J. Mol. Sci.">
        <title>Draft Genome of Tanacetum Coccineum: Genomic Comparison of Closely Related Tanacetum-Family Plants.</title>
        <authorList>
            <person name="Yamashiro T."/>
            <person name="Shiraishi A."/>
            <person name="Nakayama K."/>
            <person name="Satake H."/>
        </authorList>
    </citation>
    <scope>NUCLEOTIDE SEQUENCE</scope>
</reference>
<proteinExistence type="predicted"/>
<protein>
    <submittedName>
        <fullName evidence="1">Uncharacterized protein</fullName>
    </submittedName>
</protein>
<accession>A0ABQ5CTE7</accession>